<name>A0AAD7V6B0_9FUNG</name>
<keyword evidence="7" id="KW-1185">Reference proteome</keyword>
<dbReference type="GeneID" id="83213185"/>
<comment type="caution">
    <text evidence="6">The sequence shown here is derived from an EMBL/GenBank/DDBJ whole genome shotgun (WGS) entry which is preliminary data.</text>
</comment>
<feature type="region of interest" description="Disordered" evidence="4">
    <location>
        <begin position="37"/>
        <end position="56"/>
    </location>
</feature>
<gene>
    <name evidence="6" type="ORF">O0I10_005773</name>
</gene>
<evidence type="ECO:0000313" key="7">
    <source>
        <dbReference type="Proteomes" id="UP001234581"/>
    </source>
</evidence>
<dbReference type="InterPro" id="IPR022755">
    <property type="entry name" value="Znf_C2H2_jaz"/>
</dbReference>
<dbReference type="RefSeq" id="XP_058343334.1">
    <property type="nucleotide sequence ID" value="XM_058485811.1"/>
</dbReference>
<keyword evidence="3" id="KW-0862">Zinc</keyword>
<reference evidence="6 7" key="1">
    <citation type="submission" date="2023-03" db="EMBL/GenBank/DDBJ databases">
        <title>Genome sequence of Lichtheimia ornata CBS 291.66.</title>
        <authorList>
            <person name="Mohabir J.T."/>
            <person name="Shea T.P."/>
            <person name="Kurbessoian T."/>
            <person name="Berby B."/>
            <person name="Fontaine J."/>
            <person name="Livny J."/>
            <person name="Gnirke A."/>
            <person name="Stajich J.E."/>
            <person name="Cuomo C.A."/>
        </authorList>
    </citation>
    <scope>NUCLEOTIDE SEQUENCE [LARGE SCALE GENOMIC DNA]</scope>
    <source>
        <strain evidence="6">CBS 291.66</strain>
    </source>
</reference>
<dbReference type="Gene3D" id="3.30.160.60">
    <property type="entry name" value="Classic Zinc Finger"/>
    <property type="match status" value="1"/>
</dbReference>
<feature type="domain" description="C2H2-type" evidence="5">
    <location>
        <begin position="61"/>
        <end position="83"/>
    </location>
</feature>
<organism evidence="6 7">
    <name type="scientific">Lichtheimia ornata</name>
    <dbReference type="NCBI Taxonomy" id="688661"/>
    <lineage>
        <taxon>Eukaryota</taxon>
        <taxon>Fungi</taxon>
        <taxon>Fungi incertae sedis</taxon>
        <taxon>Mucoromycota</taxon>
        <taxon>Mucoromycotina</taxon>
        <taxon>Mucoromycetes</taxon>
        <taxon>Mucorales</taxon>
        <taxon>Lichtheimiaceae</taxon>
        <taxon>Lichtheimia</taxon>
    </lineage>
</organism>
<feature type="region of interest" description="Disordered" evidence="4">
    <location>
        <begin position="82"/>
        <end position="113"/>
    </location>
</feature>
<feature type="compositionally biased region" description="Polar residues" evidence="4">
    <location>
        <begin position="46"/>
        <end position="56"/>
    </location>
</feature>
<dbReference type="GO" id="GO:0008270">
    <property type="term" value="F:zinc ion binding"/>
    <property type="evidence" value="ECO:0007669"/>
    <property type="project" value="UniProtKB-KW"/>
</dbReference>
<sequence>MPSLLPEYDPTLDPNAINIFNPADRWLQRNVSMETADRSPSIVESKLSTPTQNNPASNLYCAACKKKFNNEATWQNHLKSAKHVANVKAKSKQQQQQQQKQRQQQPSGLKSNVDPQVADALKNLQRASTNPSTSIPTLWSLSKAFYSHRRPQHTCQSLQLVVDTLQSSEPPPTGLTPSQIASTLYISRLALARLLCLYPSSTLDKKDLVLNALNDKWKVDRNELLSLAKSCTNITMENMMQACRGLASRFIAREEARTEPAKPKADQNQCFTKILVEMATNFFGDDTRIRIVLLCLACVVCHYEGVDSYGMMVDLAQLYEGLSAKHCASEIHVICHDKLLDNEDVDVQRLWWHLFMALLLAMETDDIVRADTILAMIQEDSKATTRYEDIQVLLNICVARKTNDHRSLQHKMYYQVAHLALLLDVTDAELLLRQEVDEVKRNQLVDRIQSLLVIAA</sequence>
<evidence type="ECO:0000256" key="2">
    <source>
        <dbReference type="ARBA" id="ARBA00022771"/>
    </source>
</evidence>
<dbReference type="PROSITE" id="PS00028">
    <property type="entry name" value="ZINC_FINGER_C2H2_1"/>
    <property type="match status" value="1"/>
</dbReference>
<evidence type="ECO:0000259" key="5">
    <source>
        <dbReference type="PROSITE" id="PS00028"/>
    </source>
</evidence>
<evidence type="ECO:0000256" key="1">
    <source>
        <dbReference type="ARBA" id="ARBA00022723"/>
    </source>
</evidence>
<dbReference type="InterPro" id="IPR013087">
    <property type="entry name" value="Znf_C2H2_type"/>
</dbReference>
<dbReference type="InterPro" id="IPR036236">
    <property type="entry name" value="Znf_C2H2_sf"/>
</dbReference>
<dbReference type="Pfam" id="PF12171">
    <property type="entry name" value="zf-C2H2_jaz"/>
    <property type="match status" value="1"/>
</dbReference>
<keyword evidence="1" id="KW-0479">Metal-binding</keyword>
<proteinExistence type="predicted"/>
<keyword evidence="2" id="KW-0863">Zinc-finger</keyword>
<dbReference type="SUPFAM" id="SSF57667">
    <property type="entry name" value="beta-beta-alpha zinc fingers"/>
    <property type="match status" value="1"/>
</dbReference>
<evidence type="ECO:0000256" key="3">
    <source>
        <dbReference type="ARBA" id="ARBA00022833"/>
    </source>
</evidence>
<feature type="compositionally biased region" description="Low complexity" evidence="4">
    <location>
        <begin position="92"/>
        <end position="105"/>
    </location>
</feature>
<evidence type="ECO:0000313" key="6">
    <source>
        <dbReference type="EMBL" id="KAJ8658421.1"/>
    </source>
</evidence>
<evidence type="ECO:0000256" key="4">
    <source>
        <dbReference type="SAM" id="MobiDB-lite"/>
    </source>
</evidence>
<dbReference type="EMBL" id="JARTCD010000024">
    <property type="protein sequence ID" value="KAJ8658421.1"/>
    <property type="molecule type" value="Genomic_DNA"/>
</dbReference>
<dbReference type="InterPro" id="IPR003604">
    <property type="entry name" value="Matrin/U1-like-C_Znf_C2H2"/>
</dbReference>
<protein>
    <recommendedName>
        <fullName evidence="5">C2H2-type domain-containing protein</fullName>
    </recommendedName>
</protein>
<dbReference type="Proteomes" id="UP001234581">
    <property type="component" value="Unassembled WGS sequence"/>
</dbReference>
<accession>A0AAD7V6B0</accession>
<dbReference type="AlphaFoldDB" id="A0AAD7V6B0"/>
<dbReference type="GO" id="GO:0003676">
    <property type="term" value="F:nucleic acid binding"/>
    <property type="evidence" value="ECO:0007669"/>
    <property type="project" value="InterPro"/>
</dbReference>
<dbReference type="SMART" id="SM00451">
    <property type="entry name" value="ZnF_U1"/>
    <property type="match status" value="1"/>
</dbReference>